<dbReference type="AlphaFoldDB" id="A0AA97D643"/>
<dbReference type="RefSeq" id="WP_275844973.1">
    <property type="nucleotide sequence ID" value="NZ_CP135996.1"/>
</dbReference>
<dbReference type="GO" id="GO:0016757">
    <property type="term" value="F:glycosyltransferase activity"/>
    <property type="evidence" value="ECO:0007669"/>
    <property type="project" value="UniProtKB-KW"/>
</dbReference>
<dbReference type="InterPro" id="IPR001173">
    <property type="entry name" value="Glyco_trans_2-like"/>
</dbReference>
<gene>
    <name evidence="2" type="ORF">PXC00_07520</name>
</gene>
<reference evidence="2" key="2">
    <citation type="submission" date="2024-06" db="EMBL/GenBank/DDBJ databases">
        <title>Caproicibacterium argilliputei sp. nov, a novel caproic acid producing anaerobic bacterium isolated from pit mud.</title>
        <authorList>
            <person name="Xia S."/>
        </authorList>
    </citation>
    <scope>NUCLEOTIDE SEQUENCE</scope>
    <source>
        <strain evidence="2">ZCY20-5</strain>
    </source>
</reference>
<sequence>MSDIALTLILPVRNVEREIDGILQFLSPQIVNIPSELIIVDIGSTDSTVLQAVQALHAAELRGCVVQNGDATIAAALNTGLARVHGAYVSFLFARRLYVNFLNNYYQTALRTSADVVFGCMSEDAKKRAAKRLPGTGPENVDFVRQLLKRELQIDISAMLVRARFLTENHIQFAETCRYGYAEEFVLRCMLLCNVAAQAPLLLRRDTAHELHRGKTAPCGREILQRVDAMVRILDVLHTSKCGSAELIALFQEQRIPEVIFSCIDILLREGCSYGTVNLYLRHGGYDKMLITGKNTDAALKKKIMLWKTVPWMYRPGSGKKFPWNQRH</sequence>
<dbReference type="Gene3D" id="3.90.550.10">
    <property type="entry name" value="Spore Coat Polysaccharide Biosynthesis Protein SpsA, Chain A"/>
    <property type="match status" value="1"/>
</dbReference>
<evidence type="ECO:0000313" key="3">
    <source>
        <dbReference type="Proteomes" id="UP001300604"/>
    </source>
</evidence>
<protein>
    <submittedName>
        <fullName evidence="2">Glycosyltransferase</fullName>
        <ecNumber evidence="2">2.4.-.-</ecNumber>
    </submittedName>
</protein>
<dbReference type="EMBL" id="CP135996">
    <property type="protein sequence ID" value="WOC31084.1"/>
    <property type="molecule type" value="Genomic_DNA"/>
</dbReference>
<keyword evidence="2" id="KW-0328">Glycosyltransferase</keyword>
<feature type="domain" description="Glycosyltransferase 2-like" evidence="1">
    <location>
        <begin position="8"/>
        <end position="92"/>
    </location>
</feature>
<evidence type="ECO:0000313" key="2">
    <source>
        <dbReference type="EMBL" id="WOC31084.1"/>
    </source>
</evidence>
<dbReference type="InterPro" id="IPR029044">
    <property type="entry name" value="Nucleotide-diphossugar_trans"/>
</dbReference>
<keyword evidence="3" id="KW-1185">Reference proteome</keyword>
<proteinExistence type="predicted"/>
<keyword evidence="2" id="KW-0808">Transferase</keyword>
<dbReference type="SUPFAM" id="SSF53448">
    <property type="entry name" value="Nucleotide-diphospho-sugar transferases"/>
    <property type="match status" value="1"/>
</dbReference>
<evidence type="ECO:0000259" key="1">
    <source>
        <dbReference type="Pfam" id="PF00535"/>
    </source>
</evidence>
<dbReference type="KEGG" id="carl:PXC00_07520"/>
<dbReference type="Proteomes" id="UP001300604">
    <property type="component" value="Chromosome"/>
</dbReference>
<name>A0AA97D643_9FIRM</name>
<dbReference type="Pfam" id="PF00535">
    <property type="entry name" value="Glycos_transf_2"/>
    <property type="match status" value="1"/>
</dbReference>
<reference evidence="2" key="1">
    <citation type="submission" date="2023-09" db="EMBL/GenBank/DDBJ databases">
        <authorList>
            <person name="Zeng C."/>
        </authorList>
    </citation>
    <scope>NUCLEOTIDE SEQUENCE</scope>
    <source>
        <strain evidence="2">ZCY20-5</strain>
    </source>
</reference>
<organism evidence="2 3">
    <name type="scientific">Caproicibacterium argilliputei</name>
    <dbReference type="NCBI Taxonomy" id="3030016"/>
    <lineage>
        <taxon>Bacteria</taxon>
        <taxon>Bacillati</taxon>
        <taxon>Bacillota</taxon>
        <taxon>Clostridia</taxon>
        <taxon>Eubacteriales</taxon>
        <taxon>Oscillospiraceae</taxon>
        <taxon>Caproicibacterium</taxon>
    </lineage>
</organism>
<dbReference type="EC" id="2.4.-.-" evidence="2"/>
<accession>A0AA97D643</accession>